<keyword evidence="3" id="KW-0697">Rotamase</keyword>
<dbReference type="GO" id="GO:0043066">
    <property type="term" value="P:negative regulation of apoptotic process"/>
    <property type="evidence" value="ECO:0007669"/>
    <property type="project" value="TreeGrafter"/>
</dbReference>
<feature type="compositionally biased region" description="Basic and acidic residues" evidence="5">
    <location>
        <begin position="15"/>
        <end position="33"/>
    </location>
</feature>
<gene>
    <name evidence="8" type="ORF">EGW08_011201</name>
</gene>
<dbReference type="Pfam" id="PF00515">
    <property type="entry name" value="TPR_1"/>
    <property type="match status" value="1"/>
</dbReference>
<evidence type="ECO:0000256" key="2">
    <source>
        <dbReference type="ARBA" id="ARBA00022803"/>
    </source>
</evidence>
<keyword evidence="1" id="KW-0677">Repeat</keyword>
<feature type="region of interest" description="Disordered" evidence="5">
    <location>
        <begin position="1"/>
        <end position="94"/>
    </location>
</feature>
<feature type="repeat" description="TPR" evidence="4">
    <location>
        <begin position="309"/>
        <end position="342"/>
    </location>
</feature>
<dbReference type="InterPro" id="IPR050754">
    <property type="entry name" value="FKBP4/5/8-like"/>
</dbReference>
<dbReference type="AlphaFoldDB" id="A0A433THH6"/>
<protein>
    <recommendedName>
        <fullName evidence="3">peptidylprolyl isomerase</fullName>
        <ecNumber evidence="3">5.2.1.8</ecNumber>
    </recommendedName>
</protein>
<dbReference type="SMART" id="SM00028">
    <property type="entry name" value="TPR"/>
    <property type="match status" value="3"/>
</dbReference>
<dbReference type="PANTHER" id="PTHR46512">
    <property type="entry name" value="PEPTIDYLPROLYL ISOMERASE"/>
    <property type="match status" value="1"/>
</dbReference>
<evidence type="ECO:0000313" key="9">
    <source>
        <dbReference type="Proteomes" id="UP000271974"/>
    </source>
</evidence>
<dbReference type="InterPro" id="IPR001179">
    <property type="entry name" value="PPIase_FKBP_dom"/>
</dbReference>
<feature type="compositionally biased region" description="Polar residues" evidence="5">
    <location>
        <begin position="68"/>
        <end position="78"/>
    </location>
</feature>
<dbReference type="GO" id="GO:0016020">
    <property type="term" value="C:membrane"/>
    <property type="evidence" value="ECO:0007669"/>
    <property type="project" value="TreeGrafter"/>
</dbReference>
<keyword evidence="6" id="KW-0812">Transmembrane</keyword>
<dbReference type="GO" id="GO:0012505">
    <property type="term" value="C:endomembrane system"/>
    <property type="evidence" value="ECO:0007669"/>
    <property type="project" value="TreeGrafter"/>
</dbReference>
<dbReference type="EMBL" id="RQTK01000359">
    <property type="protein sequence ID" value="RUS81035.1"/>
    <property type="molecule type" value="Genomic_DNA"/>
</dbReference>
<dbReference type="GO" id="GO:0005829">
    <property type="term" value="C:cytosol"/>
    <property type="evidence" value="ECO:0007669"/>
    <property type="project" value="TreeGrafter"/>
</dbReference>
<dbReference type="GO" id="GO:0044183">
    <property type="term" value="F:protein folding chaperone"/>
    <property type="evidence" value="ECO:0007669"/>
    <property type="project" value="TreeGrafter"/>
</dbReference>
<evidence type="ECO:0000256" key="3">
    <source>
        <dbReference type="PROSITE-ProRule" id="PRU00277"/>
    </source>
</evidence>
<evidence type="ECO:0000256" key="1">
    <source>
        <dbReference type="ARBA" id="ARBA00022737"/>
    </source>
</evidence>
<dbReference type="STRING" id="188477.A0A433THH6"/>
<dbReference type="InterPro" id="IPR019734">
    <property type="entry name" value="TPR_rpt"/>
</dbReference>
<evidence type="ECO:0000256" key="4">
    <source>
        <dbReference type="PROSITE-ProRule" id="PRU00339"/>
    </source>
</evidence>
<name>A0A433THH6_ELYCH</name>
<dbReference type="InterPro" id="IPR011990">
    <property type="entry name" value="TPR-like_helical_dom_sf"/>
</dbReference>
<keyword evidence="3" id="KW-0413">Isomerase</keyword>
<dbReference type="Proteomes" id="UP000271974">
    <property type="component" value="Unassembled WGS sequence"/>
</dbReference>
<dbReference type="SUPFAM" id="SSF48452">
    <property type="entry name" value="TPR-like"/>
    <property type="match status" value="1"/>
</dbReference>
<sequence length="419" mass="45989">MENGQKPSDTEHDEDLQRHDSMPDLTWPEKKSSDTTNITSSESRDTGFGSDIVGDALTPSPEEDSKSISESLGQTEAESSAAEDDIVESKQDPEEEMDILGNGMLVKKIIIPGKGITTRPKNGDSVTLMVDGVLEDGTHVDTGEITFILNDGDVIIAFDLAVALMEMGEKCELRTAPRFAYGDLGREPDIPKDANIVYTLEMLKIEPAVEPSLMPYDQRLKFGEAKRERGNYLYGRGDFTGAISSYGKATKLMDDSDLNAGLDEASRALLADSWVKCYNNMAACQLKIDALDAAIRSCEKVISTQADNVKALFRLGKAYGAKGNVDLAISYLGKAIKLDPESKMLHQEMLKLSRRKTKEAATEKELYQRMLGIKPGDNSEDQKKQANSSNMLMKWTVLGGTVAAVLASVGWTWYRTSWS</sequence>
<dbReference type="GO" id="GO:0005740">
    <property type="term" value="C:mitochondrial envelope"/>
    <property type="evidence" value="ECO:0007669"/>
    <property type="project" value="TreeGrafter"/>
</dbReference>
<dbReference type="PROSITE" id="PS50293">
    <property type="entry name" value="TPR_REGION"/>
    <property type="match status" value="1"/>
</dbReference>
<dbReference type="InterPro" id="IPR046357">
    <property type="entry name" value="PPIase_dom_sf"/>
</dbReference>
<reference evidence="8 9" key="1">
    <citation type="submission" date="2019-01" db="EMBL/GenBank/DDBJ databases">
        <title>A draft genome assembly of the solar-powered sea slug Elysia chlorotica.</title>
        <authorList>
            <person name="Cai H."/>
            <person name="Li Q."/>
            <person name="Fang X."/>
            <person name="Li J."/>
            <person name="Curtis N.E."/>
            <person name="Altenburger A."/>
            <person name="Shibata T."/>
            <person name="Feng M."/>
            <person name="Maeda T."/>
            <person name="Schwartz J.A."/>
            <person name="Shigenobu S."/>
            <person name="Lundholm N."/>
            <person name="Nishiyama T."/>
            <person name="Yang H."/>
            <person name="Hasebe M."/>
            <person name="Li S."/>
            <person name="Pierce S.K."/>
            <person name="Wang J."/>
        </authorList>
    </citation>
    <scope>NUCLEOTIDE SEQUENCE [LARGE SCALE GENOMIC DNA]</scope>
    <source>
        <strain evidence="8">EC2010</strain>
        <tissue evidence="8">Whole organism of an adult</tissue>
    </source>
</reference>
<comment type="caution">
    <text evidence="8">The sequence shown here is derived from an EMBL/GenBank/DDBJ whole genome shotgun (WGS) entry which is preliminary data.</text>
</comment>
<organism evidence="8 9">
    <name type="scientific">Elysia chlorotica</name>
    <name type="common">Eastern emerald elysia</name>
    <name type="synonym">Sea slug</name>
    <dbReference type="NCBI Taxonomy" id="188477"/>
    <lineage>
        <taxon>Eukaryota</taxon>
        <taxon>Metazoa</taxon>
        <taxon>Spiralia</taxon>
        <taxon>Lophotrochozoa</taxon>
        <taxon>Mollusca</taxon>
        <taxon>Gastropoda</taxon>
        <taxon>Heterobranchia</taxon>
        <taxon>Euthyneura</taxon>
        <taxon>Panpulmonata</taxon>
        <taxon>Sacoglossa</taxon>
        <taxon>Placobranchoidea</taxon>
        <taxon>Plakobranchidae</taxon>
        <taxon>Elysia</taxon>
    </lineage>
</organism>
<evidence type="ECO:0000259" key="7">
    <source>
        <dbReference type="PROSITE" id="PS50059"/>
    </source>
</evidence>
<feature type="domain" description="PPIase FKBP-type" evidence="7">
    <location>
        <begin position="123"/>
        <end position="206"/>
    </location>
</feature>
<dbReference type="Gene3D" id="3.10.50.40">
    <property type="match status" value="1"/>
</dbReference>
<comment type="catalytic activity">
    <reaction evidence="3">
        <text>[protein]-peptidylproline (omega=180) = [protein]-peptidylproline (omega=0)</text>
        <dbReference type="Rhea" id="RHEA:16237"/>
        <dbReference type="Rhea" id="RHEA-COMP:10747"/>
        <dbReference type="Rhea" id="RHEA-COMP:10748"/>
        <dbReference type="ChEBI" id="CHEBI:83833"/>
        <dbReference type="ChEBI" id="CHEBI:83834"/>
        <dbReference type="EC" id="5.2.1.8"/>
    </reaction>
</comment>
<evidence type="ECO:0000256" key="5">
    <source>
        <dbReference type="SAM" id="MobiDB-lite"/>
    </source>
</evidence>
<dbReference type="Gene3D" id="1.25.40.10">
    <property type="entry name" value="Tetratricopeptide repeat domain"/>
    <property type="match status" value="1"/>
</dbReference>
<evidence type="ECO:0000256" key="6">
    <source>
        <dbReference type="SAM" id="Phobius"/>
    </source>
</evidence>
<keyword evidence="2 4" id="KW-0802">TPR repeat</keyword>
<dbReference type="Pfam" id="PF00254">
    <property type="entry name" value="FKBP_C"/>
    <property type="match status" value="1"/>
</dbReference>
<keyword evidence="6" id="KW-0472">Membrane</keyword>
<dbReference type="PROSITE" id="PS50059">
    <property type="entry name" value="FKBP_PPIASE"/>
    <property type="match status" value="1"/>
</dbReference>
<keyword evidence="6" id="KW-1133">Transmembrane helix</keyword>
<feature type="transmembrane region" description="Helical" evidence="6">
    <location>
        <begin position="392"/>
        <end position="414"/>
    </location>
</feature>
<dbReference type="PROSITE" id="PS50005">
    <property type="entry name" value="TPR"/>
    <property type="match status" value="1"/>
</dbReference>
<dbReference type="PANTHER" id="PTHR46512:SF1">
    <property type="entry name" value="PEPTIDYLPROLYL ISOMERASE"/>
    <property type="match status" value="1"/>
</dbReference>
<proteinExistence type="predicted"/>
<dbReference type="SUPFAM" id="SSF54534">
    <property type="entry name" value="FKBP-like"/>
    <property type="match status" value="1"/>
</dbReference>
<keyword evidence="9" id="KW-1185">Reference proteome</keyword>
<dbReference type="GO" id="GO:0003755">
    <property type="term" value="F:peptidyl-prolyl cis-trans isomerase activity"/>
    <property type="evidence" value="ECO:0007669"/>
    <property type="project" value="UniProtKB-KW"/>
</dbReference>
<evidence type="ECO:0000313" key="8">
    <source>
        <dbReference type="EMBL" id="RUS81035.1"/>
    </source>
</evidence>
<dbReference type="EC" id="5.2.1.8" evidence="3"/>
<accession>A0A433THH6</accession>
<dbReference type="OrthoDB" id="532682at2759"/>